<reference evidence="1 2" key="1">
    <citation type="journal article" date="2018" name="Nat. Genet.">
        <title>The Rosa genome provides new insights in the design of modern roses.</title>
        <authorList>
            <person name="Bendahmane M."/>
        </authorList>
    </citation>
    <scope>NUCLEOTIDE SEQUENCE [LARGE SCALE GENOMIC DNA]</scope>
    <source>
        <strain evidence="2">cv. Old Blush</strain>
    </source>
</reference>
<proteinExistence type="predicted"/>
<comment type="caution">
    <text evidence="1">The sequence shown here is derived from an EMBL/GenBank/DDBJ whole genome shotgun (WGS) entry which is preliminary data.</text>
</comment>
<dbReference type="Proteomes" id="UP000238479">
    <property type="component" value="Chromosome 5"/>
</dbReference>
<keyword evidence="2" id="KW-1185">Reference proteome</keyword>
<sequence length="53" mass="6290">MLGDEMFVQMGYVDSRFFVFFQPHLYVVMHSLAYDCPLHGQYHICTIVDILVY</sequence>
<dbReference type="AlphaFoldDB" id="A0A2P6QA50"/>
<gene>
    <name evidence="1" type="ORF">RchiOBHm_Chr5g0031151</name>
</gene>
<protein>
    <submittedName>
        <fullName evidence="1">Uncharacterized protein</fullName>
    </submittedName>
</protein>
<dbReference type="EMBL" id="PDCK01000043">
    <property type="protein sequence ID" value="PRQ31043.1"/>
    <property type="molecule type" value="Genomic_DNA"/>
</dbReference>
<evidence type="ECO:0000313" key="2">
    <source>
        <dbReference type="Proteomes" id="UP000238479"/>
    </source>
</evidence>
<evidence type="ECO:0000313" key="1">
    <source>
        <dbReference type="EMBL" id="PRQ31043.1"/>
    </source>
</evidence>
<accession>A0A2P6QA50</accession>
<dbReference type="Gramene" id="PRQ31043">
    <property type="protein sequence ID" value="PRQ31043"/>
    <property type="gene ID" value="RchiOBHm_Chr5g0031151"/>
</dbReference>
<organism evidence="1 2">
    <name type="scientific">Rosa chinensis</name>
    <name type="common">China rose</name>
    <dbReference type="NCBI Taxonomy" id="74649"/>
    <lineage>
        <taxon>Eukaryota</taxon>
        <taxon>Viridiplantae</taxon>
        <taxon>Streptophyta</taxon>
        <taxon>Embryophyta</taxon>
        <taxon>Tracheophyta</taxon>
        <taxon>Spermatophyta</taxon>
        <taxon>Magnoliopsida</taxon>
        <taxon>eudicotyledons</taxon>
        <taxon>Gunneridae</taxon>
        <taxon>Pentapetalae</taxon>
        <taxon>rosids</taxon>
        <taxon>fabids</taxon>
        <taxon>Rosales</taxon>
        <taxon>Rosaceae</taxon>
        <taxon>Rosoideae</taxon>
        <taxon>Rosoideae incertae sedis</taxon>
        <taxon>Rosa</taxon>
    </lineage>
</organism>
<name>A0A2P6QA50_ROSCH</name>